<keyword evidence="1" id="KW-0413">Isomerase</keyword>
<accession>A0AC61RW09</accession>
<dbReference type="EMBL" id="SRYA01000025">
    <property type="protein sequence ID" value="TGY95726.1"/>
    <property type="molecule type" value="Genomic_DNA"/>
</dbReference>
<protein>
    <submittedName>
        <fullName evidence="1">Peptidylprolyl isomerase</fullName>
    </submittedName>
</protein>
<comment type="caution">
    <text evidence="1">The sequence shown here is derived from an EMBL/GenBank/DDBJ whole genome shotgun (WGS) entry which is preliminary data.</text>
</comment>
<name>A0AC61RW09_9FIRM</name>
<gene>
    <name evidence="1" type="ORF">E5329_13455</name>
</gene>
<evidence type="ECO:0000313" key="1">
    <source>
        <dbReference type="EMBL" id="TGY95726.1"/>
    </source>
</evidence>
<keyword evidence="2" id="KW-1185">Reference proteome</keyword>
<dbReference type="Proteomes" id="UP000304953">
    <property type="component" value="Unassembled WGS sequence"/>
</dbReference>
<organism evidence="1 2">
    <name type="scientific">Petralouisia muris</name>
    <dbReference type="NCBI Taxonomy" id="3032872"/>
    <lineage>
        <taxon>Bacteria</taxon>
        <taxon>Bacillati</taxon>
        <taxon>Bacillota</taxon>
        <taxon>Clostridia</taxon>
        <taxon>Lachnospirales</taxon>
        <taxon>Lachnospiraceae</taxon>
        <taxon>Petralouisia</taxon>
    </lineage>
</organism>
<proteinExistence type="predicted"/>
<sequence length="249" mass="28032">MSEKILAVAAGHEITEQELNNLISNYPPEQQIYMSSPQAKQQALEQLIAFHLFHKMAVEEGITKSQEYEEMVEKLKVELASHMAATSVVEGIKISEEEEKKFYEDHPETSQEKAQVSAKHILVETKEEAQKVAKELEQGLGFEEAAGKYSTCPSKDKGGDLGYFTRGQMVPEFEKAAFEGEIGTIIGPVETQFGFHLILVEDKKEASVRPFEEVQAKIHQQLIQGRQQEAYDAKVKELEAAYGVERKEL</sequence>
<reference evidence="1" key="1">
    <citation type="submission" date="2019-04" db="EMBL/GenBank/DDBJ databases">
        <title>Microbes associate with the intestines of laboratory mice.</title>
        <authorList>
            <person name="Navarre W."/>
            <person name="Wong E."/>
            <person name="Huang K."/>
            <person name="Tropini C."/>
            <person name="Ng K."/>
            <person name="Yu B."/>
        </authorList>
    </citation>
    <scope>NUCLEOTIDE SEQUENCE</scope>
    <source>
        <strain evidence="1">NM01_1-7b</strain>
    </source>
</reference>
<evidence type="ECO:0000313" key="2">
    <source>
        <dbReference type="Proteomes" id="UP000304953"/>
    </source>
</evidence>